<dbReference type="Proteomes" id="UP000234479">
    <property type="component" value="Unassembled WGS sequence"/>
</dbReference>
<accession>A0A2N5DGI6</accession>
<comment type="caution">
    <text evidence="3">The sequence shown here is derived from an EMBL/GenBank/DDBJ whole genome shotgun (WGS) entry which is preliminary data.</text>
</comment>
<evidence type="ECO:0000256" key="2">
    <source>
        <dbReference type="SAM" id="Phobius"/>
    </source>
</evidence>
<gene>
    <name evidence="3" type="ORF">SGCZBJ_13215</name>
</gene>
<keyword evidence="2" id="KW-0812">Transmembrane</keyword>
<reference evidence="3 4" key="1">
    <citation type="submission" date="2017-12" db="EMBL/GenBank/DDBJ databases">
        <title>The genome sequence of Caulobacter sp. 410.</title>
        <authorList>
            <person name="Gao J."/>
            <person name="Mao X."/>
            <person name="Sun J."/>
        </authorList>
    </citation>
    <scope>NUCLEOTIDE SEQUENCE [LARGE SCALE GENOMIC DNA]</scope>
    <source>
        <strain evidence="3 4">410</strain>
    </source>
</reference>
<sequence length="417" mass="45419">MKWQANAWLDVVVVAQPAEQSGIAVKLVNASRGGDASTAERAMFNSIENWCVLAPWALPQTAQEAVFKLSRHVVEGRTFTWLGLYRLARYPRDPRTNNYVGVGVLVCTNTPPPRQAVDYITDCLREILGPSNEIDRPAAELADLLRANPPTFGMEGRRGGGLNAGGWEKRYVDLSGVDANQQVGALVELLEVALAHQSFNEVSELLVGTTPRLNQSVSASQAYTMADVRGQPHRQLVRAQEPGGHDEPVRVETAAPKRPAGEQEAAARDRRDIAALQARVSQVEQWIPRIEKRLNQREASHSRAPSPARESTATPEEVRQGHIAALWMVAIGVVSAAIGALLVMLYDSYQTPPDGGGASDLGACILADVNDRSPNGRVQIQKELVCREGEAERIKVRIDELKAIEPFPTESQTAAPD</sequence>
<evidence type="ECO:0000256" key="1">
    <source>
        <dbReference type="SAM" id="MobiDB-lite"/>
    </source>
</evidence>
<keyword evidence="2" id="KW-0472">Membrane</keyword>
<dbReference type="AlphaFoldDB" id="A0A2N5DGI6"/>
<feature type="region of interest" description="Disordered" evidence="1">
    <location>
        <begin position="294"/>
        <end position="316"/>
    </location>
</feature>
<keyword evidence="2" id="KW-1133">Transmembrane helix</keyword>
<feature type="transmembrane region" description="Helical" evidence="2">
    <location>
        <begin position="324"/>
        <end position="346"/>
    </location>
</feature>
<proteinExistence type="predicted"/>
<protein>
    <submittedName>
        <fullName evidence="3">Uncharacterized protein</fullName>
    </submittedName>
</protein>
<dbReference type="EMBL" id="PJRS01000022">
    <property type="protein sequence ID" value="PLR25183.1"/>
    <property type="molecule type" value="Genomic_DNA"/>
</dbReference>
<keyword evidence="4" id="KW-1185">Reference proteome</keyword>
<organism evidence="3 4">
    <name type="scientific">Caulobacter zeae</name>
    <dbReference type="NCBI Taxonomy" id="2055137"/>
    <lineage>
        <taxon>Bacteria</taxon>
        <taxon>Pseudomonadati</taxon>
        <taxon>Pseudomonadota</taxon>
        <taxon>Alphaproteobacteria</taxon>
        <taxon>Caulobacterales</taxon>
        <taxon>Caulobacteraceae</taxon>
        <taxon>Caulobacter</taxon>
    </lineage>
</organism>
<evidence type="ECO:0000313" key="3">
    <source>
        <dbReference type="EMBL" id="PLR25183.1"/>
    </source>
</evidence>
<evidence type="ECO:0000313" key="4">
    <source>
        <dbReference type="Proteomes" id="UP000234479"/>
    </source>
</evidence>
<dbReference type="RefSeq" id="WP_101718456.1">
    <property type="nucleotide sequence ID" value="NZ_PJRS01000022.1"/>
</dbReference>
<name>A0A2N5DGI6_9CAUL</name>
<feature type="region of interest" description="Disordered" evidence="1">
    <location>
        <begin position="239"/>
        <end position="267"/>
    </location>
</feature>